<name>A0AC34QAG8_9BILA</name>
<proteinExistence type="predicted"/>
<reference evidence="2" key="1">
    <citation type="submission" date="2022-11" db="UniProtKB">
        <authorList>
            <consortium name="WormBaseParasite"/>
        </authorList>
    </citation>
    <scope>IDENTIFICATION</scope>
</reference>
<organism evidence="1 2">
    <name type="scientific">Panagrolaimus sp. JU765</name>
    <dbReference type="NCBI Taxonomy" id="591449"/>
    <lineage>
        <taxon>Eukaryota</taxon>
        <taxon>Metazoa</taxon>
        <taxon>Ecdysozoa</taxon>
        <taxon>Nematoda</taxon>
        <taxon>Chromadorea</taxon>
        <taxon>Rhabditida</taxon>
        <taxon>Tylenchina</taxon>
        <taxon>Panagrolaimomorpha</taxon>
        <taxon>Panagrolaimoidea</taxon>
        <taxon>Panagrolaimidae</taxon>
        <taxon>Panagrolaimus</taxon>
    </lineage>
</organism>
<evidence type="ECO:0000313" key="1">
    <source>
        <dbReference type="Proteomes" id="UP000887576"/>
    </source>
</evidence>
<protein>
    <submittedName>
        <fullName evidence="2">Mediator of RNA polymerase II transcription subunit 23</fullName>
    </submittedName>
</protein>
<sequence length="494" mass="57164">MIEQQCYFPVIEKLIIVFKYHPQPATFLYRTLYSFPREYIRHEWISRCVRQIAIQEHYRGQMKYCLLSECFIDKHSTALPMEICLKLIERVSKSTTYKHQPPEFCSRDWRFTELPPAAATLVGANIEMMINKHEPDVLINALLKCAFKRPLDKPFELLNSVGLLLTTLPEFFQRCFLEKFENYIDLPELVEEDKPAKILESFQVDAFLASDNDPLTALAIIHSFIQHSSNAGLTLLFTLVENMQAKVKNESQLMFLLRIIVPQLSRVDEVLTMELGACICKAIVSATKSKEQLVFEDTYCNLLYGIKYFKTGNRENLENLILQFPPKLREKMKYFHTSKEEQNEQLKSKQHALLQQQLSQQQMLQQRQQQQLQHHPSFLSTQVPSVPSSQFVPNMPSQPPPNFPEMPQRFPVVPPPQRLPIPMEIPQPDVKPKIEAEMVAPAVRADTLPGMAFQPTMIRPPDGHDMQQQRAPPMRSNPMPSGMPQMMQQMNMPP</sequence>
<evidence type="ECO:0000313" key="2">
    <source>
        <dbReference type="WBParaSite" id="JU765_v2.g14407.t1"/>
    </source>
</evidence>
<dbReference type="Proteomes" id="UP000887576">
    <property type="component" value="Unplaced"/>
</dbReference>
<accession>A0AC34QAG8</accession>
<dbReference type="WBParaSite" id="JU765_v2.g14407.t1">
    <property type="protein sequence ID" value="JU765_v2.g14407.t1"/>
    <property type="gene ID" value="JU765_v2.g14407"/>
</dbReference>